<dbReference type="PANTHER" id="PTHR47505:SF1">
    <property type="entry name" value="DNA UTILIZATION PROTEIN YHGH"/>
    <property type="match status" value="1"/>
</dbReference>
<reference evidence="2 3" key="1">
    <citation type="submission" date="2016-11" db="EMBL/GenBank/DDBJ databases">
        <authorList>
            <person name="Jaros S."/>
            <person name="Januszkiewicz K."/>
            <person name="Wedrychowicz H."/>
        </authorList>
    </citation>
    <scope>NUCLEOTIDE SEQUENCE [LARGE SCALE GENOMIC DNA]</scope>
    <source>
        <strain evidence="2 3">DSM 21758</strain>
    </source>
</reference>
<dbReference type="RefSeq" id="WP_072986014.1">
    <property type="nucleotide sequence ID" value="NZ_FQZB01000006.1"/>
</dbReference>
<name>A0A1M6H1Q9_9CLOT</name>
<keyword evidence="3" id="KW-1185">Reference proteome</keyword>
<dbReference type="CDD" id="cd06223">
    <property type="entry name" value="PRTases_typeI"/>
    <property type="match status" value="1"/>
</dbReference>
<protein>
    <submittedName>
        <fullName evidence="2">Competence protein ComFC</fullName>
    </submittedName>
</protein>
<dbReference type="EMBL" id="FQZB01000006">
    <property type="protein sequence ID" value="SHJ16153.1"/>
    <property type="molecule type" value="Genomic_DNA"/>
</dbReference>
<evidence type="ECO:0000313" key="2">
    <source>
        <dbReference type="EMBL" id="SHJ16153.1"/>
    </source>
</evidence>
<dbReference type="STRING" id="1121302.SAMN02745163_01457"/>
<dbReference type="PANTHER" id="PTHR47505">
    <property type="entry name" value="DNA UTILIZATION PROTEIN YHGH"/>
    <property type="match status" value="1"/>
</dbReference>
<evidence type="ECO:0000256" key="1">
    <source>
        <dbReference type="ARBA" id="ARBA00008007"/>
    </source>
</evidence>
<dbReference type="InterPro" id="IPR051910">
    <property type="entry name" value="ComF/GntX_DNA_util-trans"/>
</dbReference>
<dbReference type="SUPFAM" id="SSF53271">
    <property type="entry name" value="PRTase-like"/>
    <property type="match status" value="1"/>
</dbReference>
<accession>A0A1M6H1Q9</accession>
<organism evidence="2 3">
    <name type="scientific">Clostridium cavendishii DSM 21758</name>
    <dbReference type="NCBI Taxonomy" id="1121302"/>
    <lineage>
        <taxon>Bacteria</taxon>
        <taxon>Bacillati</taxon>
        <taxon>Bacillota</taxon>
        <taxon>Clostridia</taxon>
        <taxon>Eubacteriales</taxon>
        <taxon>Clostridiaceae</taxon>
        <taxon>Clostridium</taxon>
    </lineage>
</organism>
<proteinExistence type="inferred from homology"/>
<sequence>MGFRIIKIVEYFFKCLKEVIYPSLNKCLTCKSEIEDDFLCTSCKKNIIRVEGAYFIDGIKSYSVGYYSKTIKKLIKSFKYDKNFESGEYLANLLIEKINSEKLNIDLITYVPSSKLALKKRGFNQCELLAKIVASSAKVPCLELLDRVEDVKEQKRLTKEERFINMKKAFKIKSNIDIKVNNILLIDDVVTTGATLTACVFEIKKYKKFNIIILTVAKSYI</sequence>
<gene>
    <name evidence="2" type="ORF">SAMN02745163_01457</name>
</gene>
<dbReference type="InterPro" id="IPR029057">
    <property type="entry name" value="PRTase-like"/>
</dbReference>
<dbReference type="OrthoDB" id="9779910at2"/>
<dbReference type="Gene3D" id="3.40.50.2020">
    <property type="match status" value="1"/>
</dbReference>
<comment type="similarity">
    <text evidence="1">Belongs to the ComF/GntX family.</text>
</comment>
<evidence type="ECO:0000313" key="3">
    <source>
        <dbReference type="Proteomes" id="UP000184310"/>
    </source>
</evidence>
<dbReference type="Proteomes" id="UP000184310">
    <property type="component" value="Unassembled WGS sequence"/>
</dbReference>
<dbReference type="InterPro" id="IPR000836">
    <property type="entry name" value="PRTase_dom"/>
</dbReference>
<dbReference type="AlphaFoldDB" id="A0A1M6H1Q9"/>